<accession>A0A0G0F6Z3</accession>
<sequence>MNELEHEENGSNEELAKNAVRTSRDINDLREVLLEGGGTEINFGYNLTRNRRGVDVVLGHQRYLFFQPATNETLPKDLFVKANVPAFETVGYNDSSLIEVVKIPYNTRPLDGMQFKEQGFTQSYLGAFEIMTEVGAILGKIYKATNALPKELHLSDLVLTQGQKDLIRLLPPYVLDTEITLDEVSQRILDELKRQDPNHPHESQIEILKQSFKNKIK</sequence>
<dbReference type="EMBL" id="LBSJ01000025">
    <property type="protein sequence ID" value="KKQ14998.1"/>
    <property type="molecule type" value="Genomic_DNA"/>
</dbReference>
<reference evidence="1 2" key="1">
    <citation type="journal article" date="2015" name="Nature">
        <title>rRNA introns, odd ribosomes, and small enigmatic genomes across a large radiation of phyla.</title>
        <authorList>
            <person name="Brown C.T."/>
            <person name="Hug L.A."/>
            <person name="Thomas B.C."/>
            <person name="Sharon I."/>
            <person name="Castelle C.J."/>
            <person name="Singh A."/>
            <person name="Wilkins M.J."/>
            <person name="Williams K.H."/>
            <person name="Banfield J.F."/>
        </authorList>
    </citation>
    <scope>NUCLEOTIDE SEQUENCE [LARGE SCALE GENOMIC DNA]</scope>
</reference>
<evidence type="ECO:0000313" key="1">
    <source>
        <dbReference type="EMBL" id="KKQ14998.1"/>
    </source>
</evidence>
<name>A0A0G0F6Z3_9BACT</name>
<protein>
    <submittedName>
        <fullName evidence="1">Uncharacterized protein</fullName>
    </submittedName>
</protein>
<dbReference type="AlphaFoldDB" id="A0A0G0F6Z3"/>
<organism evidence="1 2">
    <name type="scientific">Candidatus Daviesbacteria bacterium GW2011_GWA1_36_8</name>
    <dbReference type="NCBI Taxonomy" id="1618417"/>
    <lineage>
        <taxon>Bacteria</taxon>
        <taxon>Candidatus Daviesiibacteriota</taxon>
    </lineage>
</organism>
<comment type="caution">
    <text evidence="1">The sequence shown here is derived from an EMBL/GenBank/DDBJ whole genome shotgun (WGS) entry which is preliminary data.</text>
</comment>
<gene>
    <name evidence="1" type="ORF">US28_C0025G0021</name>
</gene>
<evidence type="ECO:0000313" key="2">
    <source>
        <dbReference type="Proteomes" id="UP000034448"/>
    </source>
</evidence>
<proteinExistence type="predicted"/>
<dbReference type="Proteomes" id="UP000034448">
    <property type="component" value="Unassembled WGS sequence"/>
</dbReference>